<dbReference type="Proteomes" id="UP000681722">
    <property type="component" value="Unassembled WGS sequence"/>
</dbReference>
<dbReference type="GO" id="GO:0019786">
    <property type="term" value="F:protein-phosphatidylethanolamide deconjugating activity"/>
    <property type="evidence" value="ECO:0007669"/>
    <property type="project" value="InterPro"/>
</dbReference>
<dbReference type="GO" id="GO:0000423">
    <property type="term" value="P:mitophagy"/>
    <property type="evidence" value="ECO:0007669"/>
    <property type="project" value="TreeGrafter"/>
</dbReference>
<dbReference type="PANTHER" id="PTHR22624:SF52">
    <property type="entry name" value="CYSTEINE PROTEASE"/>
    <property type="match status" value="1"/>
</dbReference>
<feature type="compositionally biased region" description="Low complexity" evidence="12">
    <location>
        <begin position="110"/>
        <end position="128"/>
    </location>
</feature>
<dbReference type="EMBL" id="CAJOBC010005078">
    <property type="protein sequence ID" value="CAF3850915.1"/>
    <property type="molecule type" value="Genomic_DNA"/>
</dbReference>
<sequence length="557" mass="63511">MLLKPTLSEHESSLNRSRTLSDSQLAPSSLSSTYSTISHSTTPSPSFSTSSLALYSPKHSFFKYPRSSKKPKQQQVENRFVMTLIKSPLSSPNLASQRPYNSCNEFVNVSSENEPNDNGNSPNSGNNNTLFKSKVTTALNQMKYRWVVRLRPNFRNNESSIYLLGRKYDGREDTSYDDLSRLYSEQSYSHFLSDFQECIYLSYRKQFDPLIGGNSLTSDIGWGCMIRCAQMLLAQTLFVHMSKHTQLYDRIEIGYKQGIRPGDWFGPVSVSHVLREAVQLAVELKQISDNLRVYVSQDAIIYRQDIFDLCCAPSSIEKARNLLYPNHCSEPSASNTTTVRDKWNFSLLILVPLRLGLNELGLIYEPYLKEALKLPQTVGIIGGSPKHAVYIIGFQDDSFINLDPHYVQPTVNVTENTFDLSSFSCSSPKKLTAKKMDPSCTLGFYCRDRNDFDQFCSQWIHLTDSSSSINSNSRSCPIFRIIDDTFKDCNSSFNIDYPQEEENILRVTKLNQPSKKNRYFHSVVNNSGQRNKIKKYHTESDSPHNRSHSLSDDYVFL</sequence>
<dbReference type="EMBL" id="CAJNOQ010005078">
    <property type="protein sequence ID" value="CAF1085309.1"/>
    <property type="molecule type" value="Genomic_DNA"/>
</dbReference>
<keyword evidence="6 11" id="KW-0378">Hydrolase</keyword>
<dbReference type="OrthoDB" id="2960936at2759"/>
<feature type="region of interest" description="Disordered" evidence="12">
    <location>
        <begin position="536"/>
        <end position="557"/>
    </location>
</feature>
<evidence type="ECO:0000313" key="15">
    <source>
        <dbReference type="EMBL" id="CAF3850915.1"/>
    </source>
</evidence>
<evidence type="ECO:0000256" key="12">
    <source>
        <dbReference type="SAM" id="MobiDB-lite"/>
    </source>
</evidence>
<proteinExistence type="inferred from homology"/>
<feature type="domain" description="Peptidase C54 catalytic" evidence="13">
    <location>
        <begin position="189"/>
        <end position="243"/>
    </location>
</feature>
<keyword evidence="5 11" id="KW-0645">Protease</keyword>
<evidence type="ECO:0000256" key="6">
    <source>
        <dbReference type="ARBA" id="ARBA00022801"/>
    </source>
</evidence>
<comment type="subcellular location">
    <subcellularLocation>
        <location evidence="1 11">Cytoplasm</location>
    </subcellularLocation>
</comment>
<comment type="similarity">
    <text evidence="2 11">Belongs to the peptidase C54 family.</text>
</comment>
<name>A0A814MZA1_9BILA</name>
<dbReference type="Proteomes" id="UP000663829">
    <property type="component" value="Unassembled WGS sequence"/>
</dbReference>
<evidence type="ECO:0000256" key="3">
    <source>
        <dbReference type="ARBA" id="ARBA00022448"/>
    </source>
</evidence>
<comment type="function">
    <text evidence="11">Cysteine protease that plays a key role in autophagy by mediating both proteolytic activation and delipidation of ATG8 family proteins.</text>
</comment>
<evidence type="ECO:0000256" key="1">
    <source>
        <dbReference type="ARBA" id="ARBA00004496"/>
    </source>
</evidence>
<evidence type="ECO:0000313" key="14">
    <source>
        <dbReference type="EMBL" id="CAF1085309.1"/>
    </source>
</evidence>
<organism evidence="14 16">
    <name type="scientific">Didymodactylos carnosus</name>
    <dbReference type="NCBI Taxonomy" id="1234261"/>
    <lineage>
        <taxon>Eukaryota</taxon>
        <taxon>Metazoa</taxon>
        <taxon>Spiralia</taxon>
        <taxon>Gnathifera</taxon>
        <taxon>Rotifera</taxon>
        <taxon>Eurotatoria</taxon>
        <taxon>Bdelloidea</taxon>
        <taxon>Philodinida</taxon>
        <taxon>Philodinidae</taxon>
        <taxon>Didymodactylos</taxon>
    </lineage>
</organism>
<keyword evidence="9 11" id="KW-0072">Autophagy</keyword>
<keyword evidence="3" id="KW-0813">Transport</keyword>
<evidence type="ECO:0000256" key="8">
    <source>
        <dbReference type="ARBA" id="ARBA00022927"/>
    </source>
</evidence>
<dbReference type="GO" id="GO:0015031">
    <property type="term" value="P:protein transport"/>
    <property type="evidence" value="ECO:0007669"/>
    <property type="project" value="UniProtKB-KW"/>
</dbReference>
<dbReference type="GO" id="GO:0016485">
    <property type="term" value="P:protein processing"/>
    <property type="evidence" value="ECO:0007669"/>
    <property type="project" value="TreeGrafter"/>
</dbReference>
<keyword evidence="16" id="KW-1185">Reference proteome</keyword>
<dbReference type="AlphaFoldDB" id="A0A814MZA1"/>
<feature type="region of interest" description="Disordered" evidence="12">
    <location>
        <begin position="107"/>
        <end position="129"/>
    </location>
</feature>
<feature type="compositionally biased region" description="Low complexity" evidence="12">
    <location>
        <begin position="20"/>
        <end position="49"/>
    </location>
</feature>
<feature type="region of interest" description="Disordered" evidence="12">
    <location>
        <begin position="1"/>
        <end position="49"/>
    </location>
</feature>
<comment type="caution">
    <text evidence="14">The sequence shown here is derived from an EMBL/GenBank/DDBJ whole genome shotgun (WGS) entry which is preliminary data.</text>
</comment>
<evidence type="ECO:0000256" key="4">
    <source>
        <dbReference type="ARBA" id="ARBA00022490"/>
    </source>
</evidence>
<dbReference type="InterPro" id="IPR038765">
    <property type="entry name" value="Papain-like_cys_pep_sf"/>
</dbReference>
<comment type="catalytic activity">
    <reaction evidence="10">
        <text>[protein]-C-terminal L-amino acid-glycyl-phosphatidylethanolamide + H2O = [protein]-C-terminal L-amino acid-glycine + a 1,2-diacyl-sn-glycero-3-phosphoethanolamine</text>
        <dbReference type="Rhea" id="RHEA:67548"/>
        <dbReference type="Rhea" id="RHEA-COMP:17323"/>
        <dbReference type="Rhea" id="RHEA-COMP:17324"/>
        <dbReference type="ChEBI" id="CHEBI:15377"/>
        <dbReference type="ChEBI" id="CHEBI:64612"/>
        <dbReference type="ChEBI" id="CHEBI:172940"/>
        <dbReference type="ChEBI" id="CHEBI:172941"/>
    </reaction>
    <physiologicalReaction direction="left-to-right" evidence="10">
        <dbReference type="Rhea" id="RHEA:67549"/>
    </physiologicalReaction>
</comment>
<protein>
    <recommendedName>
        <fullName evidence="11">Cysteine protease</fullName>
        <ecNumber evidence="11">3.4.22.-</ecNumber>
    </recommendedName>
</protein>
<dbReference type="Pfam" id="PF03416">
    <property type="entry name" value="Peptidase_C54"/>
    <property type="match status" value="2"/>
</dbReference>
<dbReference type="GO" id="GO:0034727">
    <property type="term" value="P:piecemeal microautophagy of the nucleus"/>
    <property type="evidence" value="ECO:0007669"/>
    <property type="project" value="TreeGrafter"/>
</dbReference>
<dbReference type="InterPro" id="IPR005078">
    <property type="entry name" value="Peptidase_C54"/>
</dbReference>
<keyword evidence="4 11" id="KW-0963">Cytoplasm</keyword>
<evidence type="ECO:0000256" key="2">
    <source>
        <dbReference type="ARBA" id="ARBA00010958"/>
    </source>
</evidence>
<dbReference type="SUPFAM" id="SSF54001">
    <property type="entry name" value="Cysteine proteinases"/>
    <property type="match status" value="1"/>
</dbReference>
<reference evidence="14" key="1">
    <citation type="submission" date="2021-02" db="EMBL/GenBank/DDBJ databases">
        <authorList>
            <person name="Nowell W R."/>
        </authorList>
    </citation>
    <scope>NUCLEOTIDE SEQUENCE</scope>
</reference>
<dbReference type="GO" id="GO:0000045">
    <property type="term" value="P:autophagosome assembly"/>
    <property type="evidence" value="ECO:0007669"/>
    <property type="project" value="TreeGrafter"/>
</dbReference>
<evidence type="ECO:0000256" key="11">
    <source>
        <dbReference type="RuleBase" id="RU363115"/>
    </source>
</evidence>
<dbReference type="GO" id="GO:0005737">
    <property type="term" value="C:cytoplasm"/>
    <property type="evidence" value="ECO:0007669"/>
    <property type="project" value="UniProtKB-SubCell"/>
</dbReference>
<evidence type="ECO:0000256" key="5">
    <source>
        <dbReference type="ARBA" id="ARBA00022670"/>
    </source>
</evidence>
<evidence type="ECO:0000313" key="16">
    <source>
        <dbReference type="Proteomes" id="UP000663829"/>
    </source>
</evidence>
<evidence type="ECO:0000259" key="13">
    <source>
        <dbReference type="Pfam" id="PF03416"/>
    </source>
</evidence>
<keyword evidence="7" id="KW-0788">Thiol protease</keyword>
<evidence type="ECO:0000256" key="7">
    <source>
        <dbReference type="ARBA" id="ARBA00022807"/>
    </source>
</evidence>
<evidence type="ECO:0000256" key="10">
    <source>
        <dbReference type="ARBA" id="ARBA00029362"/>
    </source>
</evidence>
<dbReference type="EC" id="3.4.22.-" evidence="11"/>
<dbReference type="GO" id="GO:0035973">
    <property type="term" value="P:aggrephagy"/>
    <property type="evidence" value="ECO:0007669"/>
    <property type="project" value="TreeGrafter"/>
</dbReference>
<accession>A0A814MZA1</accession>
<dbReference type="GO" id="GO:0004197">
    <property type="term" value="F:cysteine-type endopeptidase activity"/>
    <property type="evidence" value="ECO:0007669"/>
    <property type="project" value="TreeGrafter"/>
</dbReference>
<feature type="domain" description="Peptidase C54 catalytic" evidence="13">
    <location>
        <begin position="252"/>
        <end position="458"/>
    </location>
</feature>
<gene>
    <name evidence="14" type="ORF">GPM918_LOCUS17976</name>
    <name evidence="15" type="ORF">SRO942_LOCUS17973</name>
</gene>
<dbReference type="PANTHER" id="PTHR22624">
    <property type="entry name" value="CYSTEINE PROTEASE ATG4"/>
    <property type="match status" value="1"/>
</dbReference>
<evidence type="ECO:0000256" key="9">
    <source>
        <dbReference type="ARBA" id="ARBA00023006"/>
    </source>
</evidence>
<keyword evidence="8 11" id="KW-0653">Protein transport</keyword>
<dbReference type="InterPro" id="IPR046792">
    <property type="entry name" value="Peptidase_C54_cat"/>
</dbReference>